<dbReference type="SUPFAM" id="SSF55729">
    <property type="entry name" value="Acyl-CoA N-acyltransferases (Nat)"/>
    <property type="match status" value="1"/>
</dbReference>
<dbReference type="EMBL" id="JACHGT010000008">
    <property type="protein sequence ID" value="MBB6036259.1"/>
    <property type="molecule type" value="Genomic_DNA"/>
</dbReference>
<dbReference type="InterPro" id="IPR051822">
    <property type="entry name" value="Glycosyl_Hydrolase_84"/>
</dbReference>
<sequence length="203" mass="22253">MPSIRHYRPADEAALRDICVRTAHVGGDARPHYRDPGILPEIFAVPYARLDPSLAFVADDGERAVGYILGTGDTTAFVRRFRDQWLPSIADRYPAPTGVVGLDPTPDDVMRHLLHTPERMLVPELAAYPAHLHIDLLPGFQRAGHGRALVAAFVDALKATGVPGVHLGMVTENTAARAFYDRVGFHEIDVADAGPITYLGMRW</sequence>
<dbReference type="PROSITE" id="PS51186">
    <property type="entry name" value="GNAT"/>
    <property type="match status" value="1"/>
</dbReference>
<dbReference type="Proteomes" id="UP000548476">
    <property type="component" value="Unassembled WGS sequence"/>
</dbReference>
<gene>
    <name evidence="2" type="ORF">HNR73_004127</name>
</gene>
<evidence type="ECO:0000259" key="1">
    <source>
        <dbReference type="PROSITE" id="PS51186"/>
    </source>
</evidence>
<dbReference type="Gene3D" id="3.40.630.30">
    <property type="match status" value="1"/>
</dbReference>
<protein>
    <submittedName>
        <fullName evidence="2">Ribosomal protein S18 acetylase RimI-like enzyme</fullName>
    </submittedName>
</protein>
<evidence type="ECO:0000313" key="3">
    <source>
        <dbReference type="Proteomes" id="UP000548476"/>
    </source>
</evidence>
<dbReference type="GO" id="GO:0005840">
    <property type="term" value="C:ribosome"/>
    <property type="evidence" value="ECO:0007669"/>
    <property type="project" value="UniProtKB-KW"/>
</dbReference>
<comment type="caution">
    <text evidence="2">The sequence shown here is derived from an EMBL/GenBank/DDBJ whole genome shotgun (WGS) entry which is preliminary data.</text>
</comment>
<dbReference type="PANTHER" id="PTHR13170:SF16">
    <property type="entry name" value="PROTEIN O-GLCNACASE"/>
    <property type="match status" value="1"/>
</dbReference>
<dbReference type="PANTHER" id="PTHR13170">
    <property type="entry name" value="O-GLCNACASE"/>
    <property type="match status" value="1"/>
</dbReference>
<keyword evidence="3" id="KW-1185">Reference proteome</keyword>
<reference evidence="2 3" key="1">
    <citation type="submission" date="2020-08" db="EMBL/GenBank/DDBJ databases">
        <title>Genomic Encyclopedia of Type Strains, Phase IV (KMG-IV): sequencing the most valuable type-strain genomes for metagenomic binning, comparative biology and taxonomic classification.</title>
        <authorList>
            <person name="Goeker M."/>
        </authorList>
    </citation>
    <scope>NUCLEOTIDE SEQUENCE [LARGE SCALE GENOMIC DNA]</scope>
    <source>
        <strain evidence="2 3">YIM 65646</strain>
    </source>
</reference>
<organism evidence="2 3">
    <name type="scientific">Phytomonospora endophytica</name>
    <dbReference type="NCBI Taxonomy" id="714109"/>
    <lineage>
        <taxon>Bacteria</taxon>
        <taxon>Bacillati</taxon>
        <taxon>Actinomycetota</taxon>
        <taxon>Actinomycetes</taxon>
        <taxon>Micromonosporales</taxon>
        <taxon>Micromonosporaceae</taxon>
        <taxon>Phytomonospora</taxon>
    </lineage>
</organism>
<accession>A0A841FUR9</accession>
<evidence type="ECO:0000313" key="2">
    <source>
        <dbReference type="EMBL" id="MBB6036259.1"/>
    </source>
</evidence>
<keyword evidence="2" id="KW-0687">Ribonucleoprotein</keyword>
<proteinExistence type="predicted"/>
<dbReference type="AlphaFoldDB" id="A0A841FUR9"/>
<feature type="domain" description="N-acetyltransferase" evidence="1">
    <location>
        <begin position="2"/>
        <end position="203"/>
    </location>
</feature>
<dbReference type="RefSeq" id="WP_203686269.1">
    <property type="nucleotide sequence ID" value="NZ_BONT01000046.1"/>
</dbReference>
<keyword evidence="2" id="KW-0689">Ribosomal protein</keyword>
<dbReference type="InterPro" id="IPR016181">
    <property type="entry name" value="Acyl_CoA_acyltransferase"/>
</dbReference>
<dbReference type="GO" id="GO:0016747">
    <property type="term" value="F:acyltransferase activity, transferring groups other than amino-acyl groups"/>
    <property type="evidence" value="ECO:0007669"/>
    <property type="project" value="InterPro"/>
</dbReference>
<dbReference type="InterPro" id="IPR000182">
    <property type="entry name" value="GNAT_dom"/>
</dbReference>
<dbReference type="Pfam" id="PF00583">
    <property type="entry name" value="Acetyltransf_1"/>
    <property type="match status" value="1"/>
</dbReference>
<name>A0A841FUR9_9ACTN</name>